<dbReference type="EMBL" id="LDEV01003535">
    <property type="protein sequence ID" value="KLJ05699.1"/>
    <property type="molecule type" value="Genomic_DNA"/>
</dbReference>
<keyword evidence="3" id="KW-1185">Reference proteome</keyword>
<protein>
    <submittedName>
        <fullName evidence="2">Uncharacterized protein</fullName>
    </submittedName>
</protein>
<evidence type="ECO:0000313" key="3">
    <source>
        <dbReference type="Proteomes" id="UP000053573"/>
    </source>
</evidence>
<name>A0A0H1B2M7_9EURO</name>
<feature type="region of interest" description="Disordered" evidence="1">
    <location>
        <begin position="183"/>
        <end position="234"/>
    </location>
</feature>
<accession>A0A0H1B2M7</accession>
<dbReference type="AlphaFoldDB" id="A0A0H1B2M7"/>
<evidence type="ECO:0000313" key="2">
    <source>
        <dbReference type="EMBL" id="KLJ05699.1"/>
    </source>
</evidence>
<dbReference type="Proteomes" id="UP000053573">
    <property type="component" value="Unassembled WGS sequence"/>
</dbReference>
<organism evidence="2 3">
    <name type="scientific">Blastomyces silverae</name>
    <dbReference type="NCBI Taxonomy" id="2060906"/>
    <lineage>
        <taxon>Eukaryota</taxon>
        <taxon>Fungi</taxon>
        <taxon>Dikarya</taxon>
        <taxon>Ascomycota</taxon>
        <taxon>Pezizomycotina</taxon>
        <taxon>Eurotiomycetes</taxon>
        <taxon>Eurotiomycetidae</taxon>
        <taxon>Onygenales</taxon>
        <taxon>Ajellomycetaceae</taxon>
        <taxon>Blastomyces</taxon>
    </lineage>
</organism>
<feature type="compositionally biased region" description="Polar residues" evidence="1">
    <location>
        <begin position="183"/>
        <end position="197"/>
    </location>
</feature>
<sequence>MAGSMATYVNYHVCDRLCNRQPDESQGEEIIMDEIQEEIWSRTVLESIRTTRSVIRKGKVKLNTVAEASPPLSLFPHGHDHDDTPELSIMSDAPILGRHIFATNDGEEEEGVQAVMSDALTSGRDLFATDDSLISSVITGQEEEGVETAQGGDFGHGQNLLEDVGGGSSQKLLEHVGSEVSFGSGQNLFKSPSATQKSVDKEESMEQSKGQKRKVAKQLKGASKPKWCASKKAN</sequence>
<gene>
    <name evidence="2" type="ORF">EMPG_10853</name>
</gene>
<comment type="caution">
    <text evidence="2">The sequence shown here is derived from an EMBL/GenBank/DDBJ whole genome shotgun (WGS) entry which is preliminary data.</text>
</comment>
<reference evidence="3" key="1">
    <citation type="journal article" date="2015" name="PLoS Genet.">
        <title>The dynamic genome and transcriptome of the human fungal pathogen Blastomyces and close relative Emmonsia.</title>
        <authorList>
            <person name="Munoz J.F."/>
            <person name="Gauthier G.M."/>
            <person name="Desjardins C.A."/>
            <person name="Gallo J.E."/>
            <person name="Holder J."/>
            <person name="Sullivan T.D."/>
            <person name="Marty A.J."/>
            <person name="Carmen J.C."/>
            <person name="Chen Z."/>
            <person name="Ding L."/>
            <person name="Gujja S."/>
            <person name="Magrini V."/>
            <person name="Misas E."/>
            <person name="Mitreva M."/>
            <person name="Priest M."/>
            <person name="Saif S."/>
            <person name="Whiston E.A."/>
            <person name="Young S."/>
            <person name="Zeng Q."/>
            <person name="Goldman W.E."/>
            <person name="Mardis E.R."/>
            <person name="Taylor J.W."/>
            <person name="McEwen J.G."/>
            <person name="Clay O.K."/>
            <person name="Klein B.S."/>
            <person name="Cuomo C.A."/>
        </authorList>
    </citation>
    <scope>NUCLEOTIDE SEQUENCE [LARGE SCALE GENOMIC DNA]</scope>
    <source>
        <strain evidence="3">UAMH 139</strain>
    </source>
</reference>
<evidence type="ECO:0000256" key="1">
    <source>
        <dbReference type="SAM" id="MobiDB-lite"/>
    </source>
</evidence>
<proteinExistence type="predicted"/>